<dbReference type="Proteomes" id="UP001265083">
    <property type="component" value="Unassembled WGS sequence"/>
</dbReference>
<evidence type="ECO:0000259" key="1">
    <source>
        <dbReference type="Pfam" id="PF06032"/>
    </source>
</evidence>
<feature type="domain" description="S-Me-THD-like C-terminal" evidence="2">
    <location>
        <begin position="167"/>
        <end position="358"/>
    </location>
</feature>
<feature type="domain" description="S-Me-THD N-terminal" evidence="1">
    <location>
        <begin position="7"/>
        <end position="163"/>
    </location>
</feature>
<dbReference type="InterPro" id="IPR010318">
    <property type="entry name" value="S-Me-THD_N"/>
</dbReference>
<protein>
    <submittedName>
        <fullName evidence="3">DUF917 domain-containing protein</fullName>
    </submittedName>
</protein>
<proteinExistence type="predicted"/>
<sequence>MQQLSIDDIEDIARGAGILGTGGGGDPYIGKMLLAEEYRRGSVATLMDPDELADDALVVASAFMGAPSVVMERIPSGDEAVEALRVLERRLGRPVTAVVPMECGGLNSMIPLLVAAKTGIPIVDADGMGRAFPELQMETFGVYGVSGSPIAICDDRGHSVIVDTGSDNVSMERHARGVTIRMGGVAYIAEYPMSGADLKRTAIPRTLTLAQSIGKAVATAKSMNRSPLEAVTDCCANSIYGHARLLLEGKVVDVARATSGGFVSGTAEVRAFDDSRSVTLTFQNEHLIAREGDRVLAIVPDLVSVLDIETGLAINTESLRFGQRVHVVGISTPPIMRTPEALQVFGPAAFGLTEPWTPLEDIGVAAGALP</sequence>
<dbReference type="Gene3D" id="3.40.1610.10">
    <property type="entry name" value="CV3147-like domain"/>
    <property type="match status" value="1"/>
</dbReference>
<evidence type="ECO:0000313" key="4">
    <source>
        <dbReference type="Proteomes" id="UP001265083"/>
    </source>
</evidence>
<evidence type="ECO:0000259" key="2">
    <source>
        <dbReference type="Pfam" id="PF20906"/>
    </source>
</evidence>
<accession>A0ABU2H059</accession>
<dbReference type="SUPFAM" id="SSF160991">
    <property type="entry name" value="CV3147-like"/>
    <property type="match status" value="1"/>
</dbReference>
<dbReference type="InterPro" id="IPR048350">
    <property type="entry name" value="S-Me-THD-like_C"/>
</dbReference>
<reference evidence="3 4" key="1">
    <citation type="submission" date="2023-08" db="EMBL/GenBank/DDBJ databases">
        <title>Bioegradation of LLDPE and BLDPE plastic by marine bacteria from coast plastic debris.</title>
        <authorList>
            <person name="Rong Z."/>
        </authorList>
    </citation>
    <scope>NUCLEOTIDE SEQUENCE [LARGE SCALE GENOMIC DNA]</scope>
    <source>
        <strain evidence="3 4">Z-2</strain>
    </source>
</reference>
<dbReference type="RefSeq" id="WP_310952476.1">
    <property type="nucleotide sequence ID" value="NZ_JAVLUS010000033.1"/>
</dbReference>
<name>A0ABU2H059_9ACTN</name>
<dbReference type="Pfam" id="PF20906">
    <property type="entry name" value="S-Me-THD_C"/>
    <property type="match status" value="1"/>
</dbReference>
<evidence type="ECO:0000313" key="3">
    <source>
        <dbReference type="EMBL" id="MDS1116742.1"/>
    </source>
</evidence>
<dbReference type="EMBL" id="JAVLUS010000033">
    <property type="protein sequence ID" value="MDS1116742.1"/>
    <property type="molecule type" value="Genomic_DNA"/>
</dbReference>
<dbReference type="Gene3D" id="2.40.390.10">
    <property type="entry name" value="CV3147-like"/>
    <property type="match status" value="1"/>
</dbReference>
<dbReference type="InterPro" id="IPR027479">
    <property type="entry name" value="S-Me-THD_N_sf"/>
</dbReference>
<dbReference type="InterPro" id="IPR024071">
    <property type="entry name" value="S-Me-THD_C_sf"/>
</dbReference>
<dbReference type="Pfam" id="PF06032">
    <property type="entry name" value="S-Me-THD_N"/>
    <property type="match status" value="1"/>
</dbReference>
<organism evidence="3 4">
    <name type="scientific">Gordonia westfalica</name>
    <dbReference type="NCBI Taxonomy" id="158898"/>
    <lineage>
        <taxon>Bacteria</taxon>
        <taxon>Bacillati</taxon>
        <taxon>Actinomycetota</taxon>
        <taxon>Actinomycetes</taxon>
        <taxon>Mycobacteriales</taxon>
        <taxon>Gordoniaceae</taxon>
        <taxon>Gordonia</taxon>
    </lineage>
</organism>
<comment type="caution">
    <text evidence="3">The sequence shown here is derived from an EMBL/GenBank/DDBJ whole genome shotgun (WGS) entry which is preliminary data.</text>
</comment>
<keyword evidence="4" id="KW-1185">Reference proteome</keyword>
<gene>
    <name evidence="3" type="ORF">RD149_23650</name>
</gene>